<dbReference type="GO" id="GO:0005198">
    <property type="term" value="F:structural molecule activity"/>
    <property type="evidence" value="ECO:0007669"/>
    <property type="project" value="InterPro"/>
</dbReference>
<evidence type="ECO:0000259" key="13">
    <source>
        <dbReference type="Pfam" id="PF07718"/>
    </source>
</evidence>
<evidence type="ECO:0000256" key="11">
    <source>
        <dbReference type="SAM" id="MobiDB-lite"/>
    </source>
</evidence>
<dbReference type="InterPro" id="IPR016460">
    <property type="entry name" value="COPB1"/>
</dbReference>
<dbReference type="Pfam" id="PF07718">
    <property type="entry name" value="Coatamer_beta_C"/>
    <property type="match status" value="1"/>
</dbReference>
<evidence type="ECO:0000256" key="9">
    <source>
        <dbReference type="ARBA" id="ARBA00023329"/>
    </source>
</evidence>
<evidence type="ECO:0000256" key="4">
    <source>
        <dbReference type="ARBA" id="ARBA00022737"/>
    </source>
</evidence>
<dbReference type="SUPFAM" id="SSF48371">
    <property type="entry name" value="ARM repeat"/>
    <property type="match status" value="1"/>
</dbReference>
<gene>
    <name evidence="15" type="ORF">BMF94_4541</name>
</gene>
<dbReference type="InterPro" id="IPR002553">
    <property type="entry name" value="Clathrin/coatomer_adapt-like_N"/>
</dbReference>
<dbReference type="GO" id="GO:0006886">
    <property type="term" value="P:intracellular protein transport"/>
    <property type="evidence" value="ECO:0007669"/>
    <property type="project" value="InterPro"/>
</dbReference>
<keyword evidence="8 10" id="KW-0472">Membrane</keyword>
<dbReference type="PIRSF" id="PIRSF005727">
    <property type="entry name" value="Coatomer_beta_subunit"/>
    <property type="match status" value="1"/>
</dbReference>
<dbReference type="Gene3D" id="1.25.10.10">
    <property type="entry name" value="Leucine-rich Repeat Variant"/>
    <property type="match status" value="1"/>
</dbReference>
<dbReference type="InterPro" id="IPR011710">
    <property type="entry name" value="Coatomer_bsu_C"/>
</dbReference>
<feature type="domain" description="Coatomer beta subunit C-terminal" evidence="13">
    <location>
        <begin position="708"/>
        <end position="845"/>
    </location>
</feature>
<dbReference type="PANTHER" id="PTHR10635">
    <property type="entry name" value="COATOMER SUBUNIT BETA"/>
    <property type="match status" value="1"/>
</dbReference>
<dbReference type="GO" id="GO:0006891">
    <property type="term" value="P:intra-Golgi vesicle-mediated transport"/>
    <property type="evidence" value="ECO:0007669"/>
    <property type="project" value="TreeGrafter"/>
</dbReference>
<dbReference type="EMBL" id="PJQD01000048">
    <property type="protein sequence ID" value="POY72710.1"/>
    <property type="molecule type" value="Genomic_DNA"/>
</dbReference>
<evidence type="ECO:0000256" key="8">
    <source>
        <dbReference type="ARBA" id="ARBA00023136"/>
    </source>
</evidence>
<keyword evidence="6 10" id="KW-0653">Protein transport</keyword>
<comment type="function">
    <text evidence="10">The coatomer is a cytosolic protein complex that binds to dilysine motifs and reversibly associates with Golgi non-clathrin-coated vesicles, which further mediate biosynthetic protein transport from the ER, via the Golgi up to the trans Golgi network. Coatomer complex is required for budding from Golgi membranes, and is essential for the retrograde Golgi-to-ER transport of dilysine-tagged proteins.</text>
</comment>
<keyword evidence="5 10" id="KW-0931">ER-Golgi transport</keyword>
<dbReference type="FunFam" id="1.25.10.10:FF:000451">
    <property type="entry name" value="Coatomer subunit beta"/>
    <property type="match status" value="1"/>
</dbReference>
<reference evidence="15 16" key="1">
    <citation type="journal article" date="2018" name="Front. Microbiol.">
        <title>Prospects for Fungal Bioremediation of Acidic Radioactive Waste Sites: Characterization and Genome Sequence of Rhodotorula taiwanensis MD1149.</title>
        <authorList>
            <person name="Tkavc R."/>
            <person name="Matrosova V.Y."/>
            <person name="Grichenko O.E."/>
            <person name="Gostincar C."/>
            <person name="Volpe R.P."/>
            <person name="Klimenkova P."/>
            <person name="Gaidamakova E.K."/>
            <person name="Zhou C.E."/>
            <person name="Stewart B.J."/>
            <person name="Lyman M.G."/>
            <person name="Malfatti S.A."/>
            <person name="Rubinfeld B."/>
            <person name="Courtot M."/>
            <person name="Singh J."/>
            <person name="Dalgard C.L."/>
            <person name="Hamilton T."/>
            <person name="Frey K.G."/>
            <person name="Gunde-Cimerman N."/>
            <person name="Dugan L."/>
            <person name="Daly M.J."/>
        </authorList>
    </citation>
    <scope>NUCLEOTIDE SEQUENCE [LARGE SCALE GENOMIC DNA]</scope>
    <source>
        <strain evidence="15 16">MD1149</strain>
    </source>
</reference>
<proteinExistence type="predicted"/>
<dbReference type="OrthoDB" id="10261439at2759"/>
<evidence type="ECO:0000256" key="1">
    <source>
        <dbReference type="ARBA" id="ARBA00004255"/>
    </source>
</evidence>
<comment type="subcellular location">
    <subcellularLocation>
        <location evidence="10">Cytoplasm</location>
    </subcellularLocation>
    <subcellularLocation>
        <location evidence="1 10">Golgi apparatus membrane</location>
        <topology evidence="1 10">Peripheral membrane protein</topology>
        <orientation evidence="1 10">Cytoplasmic side</orientation>
    </subcellularLocation>
    <subcellularLocation>
        <location evidence="10">Cytoplasmic vesicle</location>
        <location evidence="10">COPI-coated vesicle membrane</location>
        <topology evidence="10">Peripheral membrane protein</topology>
        <orientation evidence="10">Cytoplasmic side</orientation>
    </subcellularLocation>
</comment>
<evidence type="ECO:0000256" key="2">
    <source>
        <dbReference type="ARBA" id="ARBA00022448"/>
    </source>
</evidence>
<dbReference type="PANTHER" id="PTHR10635:SF0">
    <property type="entry name" value="COATOMER SUBUNIT BETA"/>
    <property type="match status" value="1"/>
</dbReference>
<feature type="region of interest" description="Disordered" evidence="11">
    <location>
        <begin position="509"/>
        <end position="532"/>
    </location>
</feature>
<dbReference type="Proteomes" id="UP000237144">
    <property type="component" value="Unassembled WGS sequence"/>
</dbReference>
<keyword evidence="16" id="KW-1185">Reference proteome</keyword>
<evidence type="ECO:0000313" key="15">
    <source>
        <dbReference type="EMBL" id="POY72710.1"/>
    </source>
</evidence>
<keyword evidence="4" id="KW-0677">Repeat</keyword>
<dbReference type="STRING" id="741276.A0A2S5B7G0"/>
<comment type="subunit">
    <text evidence="10">Oligomeric complex that consists of at least the alpha, beta, beta', gamma, delta, epsilon and zeta subunits.</text>
</comment>
<evidence type="ECO:0000259" key="12">
    <source>
        <dbReference type="Pfam" id="PF01602"/>
    </source>
</evidence>
<keyword evidence="3 10" id="KW-0963">Cytoplasm</keyword>
<evidence type="ECO:0000256" key="10">
    <source>
        <dbReference type="PIRNR" id="PIRNR005727"/>
    </source>
</evidence>
<feature type="domain" description="Clathrin/coatomer adaptor adaptin-like N-terminal" evidence="12">
    <location>
        <begin position="19"/>
        <end position="503"/>
    </location>
</feature>
<evidence type="ECO:0000256" key="5">
    <source>
        <dbReference type="ARBA" id="ARBA00022892"/>
    </source>
</evidence>
<evidence type="ECO:0000313" key="16">
    <source>
        <dbReference type="Proteomes" id="UP000237144"/>
    </source>
</evidence>
<keyword evidence="7 10" id="KW-0333">Golgi apparatus</keyword>
<organism evidence="15 16">
    <name type="scientific">Rhodotorula taiwanensis</name>
    <dbReference type="NCBI Taxonomy" id="741276"/>
    <lineage>
        <taxon>Eukaryota</taxon>
        <taxon>Fungi</taxon>
        <taxon>Dikarya</taxon>
        <taxon>Basidiomycota</taxon>
        <taxon>Pucciniomycotina</taxon>
        <taxon>Microbotryomycetes</taxon>
        <taxon>Sporidiobolales</taxon>
        <taxon>Sporidiobolaceae</taxon>
        <taxon>Rhodotorula</taxon>
    </lineage>
</organism>
<dbReference type="GO" id="GO:0030126">
    <property type="term" value="C:COPI vesicle coat"/>
    <property type="evidence" value="ECO:0007669"/>
    <property type="project" value="InterPro"/>
</dbReference>
<evidence type="ECO:0000259" key="14">
    <source>
        <dbReference type="Pfam" id="PF14806"/>
    </source>
</evidence>
<dbReference type="InterPro" id="IPR029446">
    <property type="entry name" value="COPB1_appendage_platform_dom"/>
</dbReference>
<protein>
    <recommendedName>
        <fullName evidence="10">Coatomer subunit beta</fullName>
    </recommendedName>
    <alternativeName>
        <fullName evidence="10">Beta-coat protein</fullName>
    </alternativeName>
</protein>
<evidence type="ECO:0000256" key="7">
    <source>
        <dbReference type="ARBA" id="ARBA00023034"/>
    </source>
</evidence>
<feature type="domain" description="Coatomer beta subunit appendage platform" evidence="14">
    <location>
        <begin position="850"/>
        <end position="977"/>
    </location>
</feature>
<dbReference type="Pfam" id="PF01602">
    <property type="entry name" value="Adaptin_N"/>
    <property type="match status" value="1"/>
</dbReference>
<sequence>MADKTPCFTLVADEGDLGYQTQDLRAALEKGTDELKLDTLRRIIVSTLNGQPHPQLLMPIIQFVLPSKSKQIKKLLHFYWEICPKLDENGKLKQEMILVCNAIRNDLQHPNEYIRGATLRFLQKIREPELLEPLIPTCRSCLPSPPTVQEHRHSYVRKNAVMAVFQIYKSFDYLIPDAPELIQTFMAAESDTTSLRNAFTMLQAVAPARAVEYFLSVYDQIANLDEMMQLSVIELIRKESKAGGSGAQEGSLKARYIKCIFELLNSGSHSVKYEAAATLTTLTQNPAAVKAAASCLISLVLSEPSNNVKMIVLTRIAALHSKHEHVLDELVMDILRVLTSPDMDVRKKALGIAMDMVSGRNVEDVVVFLKKELARTLDPNFEKATEYRQLLIQTIHTCAIRHSEVASSVVHVLMDFLGDASNASAVDVIAFVREVVEKFPDLRAGIVDKLLETFPEIKSGKVFRGAMWIVGEYVASREEVQTAMRQIRKVIGEVPILASEQRLLDQAEQEAAAHADVSNGHGDSQLVHKSQPTTTTRVLADGTYATETAYSSSATASASLEAVKAAAKPPLRALILGGDFYTATVLAATLAKLVMRFKEISSEAGTGETRPVNELRAECMLIMTSVIRVGQSHFATVPIDEDAQERILACLQSLAELDNPAAGPDRARVIEDIFLRDTQAAYAKMVEHEEKKALEKKKREDKAQAIQADDLIQFRQLAKKQSGAEVDEYELDLTKATGVQDAAKDDFVSKLQRVVQLTGFSDPVYAEAYVHVQGFDILLDVLIVNQTNETLQNLTCEFATLGDLRLLERPIPYTLGPQSFQSVKATIKVSSTETGVIFGNIFYDGAATTDSRCVVLNDIHIDILDYITPGYCNEAQFRSMWTEFEWENKVNVNTNIDNLRSYLQHIMSSTNMACLTPDAALEGDCGFLSANLYARSLFGEDALANLSIEKVADGTLQGHVRIRSKTQGIALSLGDRITISQKAAA</sequence>
<evidence type="ECO:0000256" key="6">
    <source>
        <dbReference type="ARBA" id="ARBA00022927"/>
    </source>
</evidence>
<dbReference type="GO" id="GO:0006888">
    <property type="term" value="P:endoplasmic reticulum to Golgi vesicle-mediated transport"/>
    <property type="evidence" value="ECO:0007669"/>
    <property type="project" value="TreeGrafter"/>
</dbReference>
<comment type="caution">
    <text evidence="15">The sequence shown here is derived from an EMBL/GenBank/DDBJ whole genome shotgun (WGS) entry which is preliminary data.</text>
</comment>
<name>A0A2S5B7G0_9BASI</name>
<dbReference type="InterPro" id="IPR016024">
    <property type="entry name" value="ARM-type_fold"/>
</dbReference>
<dbReference type="InterPro" id="IPR011989">
    <property type="entry name" value="ARM-like"/>
</dbReference>
<dbReference type="GO" id="GO:0000139">
    <property type="term" value="C:Golgi membrane"/>
    <property type="evidence" value="ECO:0007669"/>
    <property type="project" value="UniProtKB-SubCell"/>
</dbReference>
<dbReference type="AlphaFoldDB" id="A0A2S5B7G0"/>
<accession>A0A2S5B7G0</accession>
<dbReference type="Pfam" id="PF14806">
    <property type="entry name" value="Coatomer_b_Cpla"/>
    <property type="match status" value="1"/>
</dbReference>
<evidence type="ECO:0000256" key="3">
    <source>
        <dbReference type="ARBA" id="ARBA00022490"/>
    </source>
</evidence>
<keyword evidence="9 10" id="KW-0968">Cytoplasmic vesicle</keyword>
<keyword evidence="2 10" id="KW-0813">Transport</keyword>